<dbReference type="Proteomes" id="UP000257123">
    <property type="component" value="Unassembled WGS sequence"/>
</dbReference>
<evidence type="ECO:0000313" key="2">
    <source>
        <dbReference type="EMBL" id="RFA97501.1"/>
    </source>
</evidence>
<reference evidence="3 4" key="1">
    <citation type="submission" date="2017-07" db="EMBL/GenBank/DDBJ databases">
        <title>Draft genome sequence of aerobic hyperthermophilic archaea, Pyrobaculum aerophilum YKB31 and YKB32.</title>
        <authorList>
            <person name="Mochizuki T."/>
            <person name="Berliner A.J."/>
            <person name="Yoshida-Takashima Y."/>
            <person name="Takaki Y."/>
            <person name="Nunoura T."/>
            <person name="Takai K."/>
        </authorList>
    </citation>
    <scope>NUCLEOTIDE SEQUENCE [LARGE SCALE GENOMIC DNA]</scope>
    <source>
        <strain evidence="1 4">YKB31</strain>
        <strain evidence="2 3">YKB32</strain>
    </source>
</reference>
<accession>A0A371R1L1</accession>
<comment type="caution">
    <text evidence="1">The sequence shown here is derived from an EMBL/GenBank/DDBJ whole genome shotgun (WGS) entry which is preliminary data.</text>
</comment>
<dbReference type="EMBL" id="NMUE01000006">
    <property type="protein sequence ID" value="RFA97438.1"/>
    <property type="molecule type" value="Genomic_DNA"/>
</dbReference>
<dbReference type="Proteomes" id="UP000256877">
    <property type="component" value="Unassembled WGS sequence"/>
</dbReference>
<protein>
    <submittedName>
        <fullName evidence="1">Uncharacterized protein</fullName>
    </submittedName>
</protein>
<proteinExistence type="predicted"/>
<dbReference type="RefSeq" id="WP_116420645.1">
    <property type="nucleotide sequence ID" value="NZ_JAOAJA010000010.1"/>
</dbReference>
<dbReference type="AlphaFoldDB" id="A0A371R1L1"/>
<organism evidence="1 4">
    <name type="scientific">Pyrobaculum aerophilum</name>
    <dbReference type="NCBI Taxonomy" id="13773"/>
    <lineage>
        <taxon>Archaea</taxon>
        <taxon>Thermoproteota</taxon>
        <taxon>Thermoprotei</taxon>
        <taxon>Thermoproteales</taxon>
        <taxon>Thermoproteaceae</taxon>
        <taxon>Pyrobaculum</taxon>
    </lineage>
</organism>
<name>A0A371R1L1_9CREN</name>
<evidence type="ECO:0000313" key="4">
    <source>
        <dbReference type="Proteomes" id="UP000257123"/>
    </source>
</evidence>
<sequence>MLCYGRLDDILRTIQREIELLSTLLNRDKKLDNYIKRKIDLLNICINNIKRLPPGEYQIVAINSCEIIPL</sequence>
<evidence type="ECO:0000313" key="3">
    <source>
        <dbReference type="Proteomes" id="UP000256877"/>
    </source>
</evidence>
<dbReference type="EMBL" id="NMUF01000026">
    <property type="protein sequence ID" value="RFA97501.1"/>
    <property type="molecule type" value="Genomic_DNA"/>
</dbReference>
<gene>
    <name evidence="1" type="ORF">CGL51_03060</name>
    <name evidence="2" type="ORF">CGL52_09245</name>
</gene>
<evidence type="ECO:0000313" key="1">
    <source>
        <dbReference type="EMBL" id="RFA97438.1"/>
    </source>
</evidence>